<dbReference type="RefSeq" id="WP_015397832.1">
    <property type="nucleotide sequence ID" value="NC_020300.1"/>
</dbReference>
<dbReference type="eggNOG" id="ENOG50309RG">
    <property type="taxonomic scope" value="Bacteria"/>
</dbReference>
<evidence type="ECO:0000313" key="2">
    <source>
        <dbReference type="Proteomes" id="UP000011729"/>
    </source>
</evidence>
<dbReference type="KEGG" id="baus:BAnh1_04430"/>
<dbReference type="EMBL" id="CP003123">
    <property type="protein sequence ID" value="AGF74324.1"/>
    <property type="molecule type" value="Genomic_DNA"/>
</dbReference>
<sequence>MSQSDMNTTDLIAEEQKLLAVKYQTEVWTDGILNGIEPEILAVAAFDTALQYLLQIRSEQQVLKLLSHTRDKVIMGIFCPHKIVQ</sequence>
<dbReference type="OrthoDB" id="9809513at2"/>
<accession>M1N330</accession>
<organism evidence="1 2">
    <name type="scientific">Bartonella australis (strain Aust/NH1)</name>
    <dbReference type="NCBI Taxonomy" id="1094489"/>
    <lineage>
        <taxon>Bacteria</taxon>
        <taxon>Pseudomonadati</taxon>
        <taxon>Pseudomonadota</taxon>
        <taxon>Alphaproteobacteria</taxon>
        <taxon>Hyphomicrobiales</taxon>
        <taxon>Bartonellaceae</taxon>
        <taxon>Bartonella</taxon>
    </lineage>
</organism>
<proteinExistence type="predicted"/>
<keyword evidence="2" id="KW-1185">Reference proteome</keyword>
<protein>
    <submittedName>
        <fullName evidence="1">Uncharacterized protein</fullName>
    </submittedName>
</protein>
<dbReference type="PATRIC" id="fig|1094489.3.peg.549"/>
<evidence type="ECO:0000313" key="1">
    <source>
        <dbReference type="EMBL" id="AGF74324.1"/>
    </source>
</evidence>
<dbReference type="Proteomes" id="UP000011729">
    <property type="component" value="Chromosome"/>
</dbReference>
<name>M1N330_BARAA</name>
<gene>
    <name evidence="1" type="ordered locus">BAnh1_04430</name>
</gene>
<dbReference type="HOGENOM" id="CLU_175521_0_0_5"/>
<dbReference type="AlphaFoldDB" id="M1N330"/>
<reference evidence="1 2" key="1">
    <citation type="journal article" date="2013" name="PLoS Genet.">
        <title>A gene transfer agent and a dynamic repertoire of secretion systems hold the keys to the explosive radiation of the emerging pathogen Bartonella.</title>
        <authorList>
            <person name="Guy L."/>
            <person name="Nystedt B."/>
            <person name="Toft C."/>
            <person name="Zaremba-Niedzwiedzka K."/>
            <person name="Berglund E.C."/>
            <person name="Granberg F."/>
            <person name="Naslund K."/>
            <person name="Eriksson A.S."/>
            <person name="Andersson S.G."/>
        </authorList>
    </citation>
    <scope>NUCLEOTIDE SEQUENCE [LARGE SCALE GENOMIC DNA]</scope>
    <source>
        <strain evidence="1 2">Aust/NH1</strain>
    </source>
</reference>